<feature type="compositionally biased region" description="Polar residues" evidence="4">
    <location>
        <begin position="267"/>
        <end position="281"/>
    </location>
</feature>
<comment type="similarity">
    <text evidence="1">Belongs to the glycosyl hydrolase 1 family.</text>
</comment>
<dbReference type="OrthoDB" id="65569at2759"/>
<evidence type="ECO:0000256" key="1">
    <source>
        <dbReference type="ARBA" id="ARBA00010838"/>
    </source>
</evidence>
<keyword evidence="2" id="KW-0378">Hydrolase</keyword>
<feature type="compositionally biased region" description="Polar residues" evidence="4">
    <location>
        <begin position="21"/>
        <end position="37"/>
    </location>
</feature>
<feature type="compositionally biased region" description="Low complexity" evidence="4">
    <location>
        <begin position="1"/>
        <end position="20"/>
    </location>
</feature>
<feature type="region of interest" description="Disordered" evidence="4">
    <location>
        <begin position="51"/>
        <end position="89"/>
    </location>
</feature>
<dbReference type="RefSeq" id="XP_052123631.1">
    <property type="nucleotide sequence ID" value="XM_052267671.1"/>
</dbReference>
<evidence type="ECO:0000256" key="3">
    <source>
        <dbReference type="ARBA" id="ARBA00023295"/>
    </source>
</evidence>
<feature type="compositionally biased region" description="Low complexity" evidence="4">
    <location>
        <begin position="74"/>
        <end position="89"/>
    </location>
</feature>
<feature type="region of interest" description="Disordered" evidence="4">
    <location>
        <begin position="104"/>
        <end position="125"/>
    </location>
</feature>
<dbReference type="GeneID" id="113213848"/>
<dbReference type="PANTHER" id="PTHR10353:SF36">
    <property type="entry name" value="LP05116P"/>
    <property type="match status" value="1"/>
</dbReference>
<organism evidence="5 6">
    <name type="scientific">Frankliniella occidentalis</name>
    <name type="common">Western flower thrips</name>
    <name type="synonym">Euthrips occidentalis</name>
    <dbReference type="NCBI Taxonomy" id="133901"/>
    <lineage>
        <taxon>Eukaryota</taxon>
        <taxon>Metazoa</taxon>
        <taxon>Ecdysozoa</taxon>
        <taxon>Arthropoda</taxon>
        <taxon>Hexapoda</taxon>
        <taxon>Insecta</taxon>
        <taxon>Pterygota</taxon>
        <taxon>Neoptera</taxon>
        <taxon>Paraneoptera</taxon>
        <taxon>Thysanoptera</taxon>
        <taxon>Terebrantia</taxon>
        <taxon>Thripoidea</taxon>
        <taxon>Thripidae</taxon>
        <taxon>Frankliniella</taxon>
    </lineage>
</organism>
<evidence type="ECO:0000313" key="5">
    <source>
        <dbReference type="Proteomes" id="UP000504606"/>
    </source>
</evidence>
<feature type="region of interest" description="Disordered" evidence="4">
    <location>
        <begin position="1"/>
        <end position="37"/>
    </location>
</feature>
<feature type="region of interest" description="Disordered" evidence="4">
    <location>
        <begin position="254"/>
        <end position="286"/>
    </location>
</feature>
<dbReference type="PRINTS" id="PR00131">
    <property type="entry name" value="GLHYDRLASE1"/>
</dbReference>
<protein>
    <submittedName>
        <fullName evidence="6">Myrosinase 1-like isoform X1</fullName>
    </submittedName>
</protein>
<evidence type="ECO:0000313" key="6">
    <source>
        <dbReference type="RefSeq" id="XP_052123631.1"/>
    </source>
</evidence>
<dbReference type="InterPro" id="IPR001360">
    <property type="entry name" value="Glyco_hydro_1"/>
</dbReference>
<accession>A0A9C6WW35</accession>
<proteinExistence type="inferred from homology"/>
<sequence>METDSDSTSASPSLATSTQSIDTSAETSPSEIFTEQSTSTATTVYSSIATQHQTKPTTVNTVGPISLSTEQQVTDNGNTETNSEESMSTTTSFYSSLATELRTKPSTETLVTESGSTPAALVTTNTNTPPFSFTPYFSTERSTSQTMTTQSGITDFSPLTDQTFISTERLTTYNGYTVPHLTSSVSDSSAWDTSTDAYIVSSAASQSFPEQLTTSAITYSTSLATELETESTMSAQSDTAALTTLTTINSSEDFTTDMSTKADRSSTTETLTPSTASSGVSPSGAREDFFTPNASVSDDLYIMPTNFRLGATSSAYQTEGAWDTDGKGPSIQDNFYHGSGGDSGDIACNSYAEYLVDVNLLRNMSFQTYHFSMSWSRLLPTGSSLHANQVAINFYDKLLSALIENHIEPVVTLHHWDIPSGIVNGWLNSSAPDYFLDYATFAFSLFGSRVSTWLLLHDPVTLCVQGYAEGQIGPGIVDSQGTAAYRCVHNQILAHAQAYRAYRRDFADWQQGRVGSTLFLDYGQPQNASSAADAAAAERFMEASFAWVADPLFTGRYPDSLRQAAGDKLPSFTPAQMALVTGSTDFLGLKHSSARLCTEGQRTAQISFSNDVNVATRLDEKWLRTPGGQDAITPWSIRGALNWIDERYNGVQVLVTENGYSGSADNDIDDVKRSAYFSAYLRGVMRAVNEDRCNVMGYAARSLTDSFEWNNGYNVKYGLAHVDFSSGSRPRLLKPAPASFFRNVLQNRAVDFVAFISP</sequence>
<dbReference type="KEGG" id="foc:113213848"/>
<dbReference type="PANTHER" id="PTHR10353">
    <property type="entry name" value="GLYCOSYL HYDROLASE"/>
    <property type="match status" value="1"/>
</dbReference>
<dbReference type="GO" id="GO:0008422">
    <property type="term" value="F:beta-glucosidase activity"/>
    <property type="evidence" value="ECO:0007669"/>
    <property type="project" value="TreeGrafter"/>
</dbReference>
<evidence type="ECO:0000256" key="4">
    <source>
        <dbReference type="SAM" id="MobiDB-lite"/>
    </source>
</evidence>
<keyword evidence="3" id="KW-0326">Glycosidase</keyword>
<feature type="compositionally biased region" description="Polar residues" evidence="4">
    <location>
        <begin position="104"/>
        <end position="117"/>
    </location>
</feature>
<dbReference type="GO" id="GO:0005975">
    <property type="term" value="P:carbohydrate metabolic process"/>
    <property type="evidence" value="ECO:0007669"/>
    <property type="project" value="InterPro"/>
</dbReference>
<feature type="compositionally biased region" description="Polar residues" evidence="4">
    <location>
        <begin position="51"/>
        <end position="73"/>
    </location>
</feature>
<dbReference type="InterPro" id="IPR017853">
    <property type="entry name" value="GH"/>
</dbReference>
<gene>
    <name evidence="6" type="primary">LOC113213848</name>
</gene>
<dbReference type="SUPFAM" id="SSF51445">
    <property type="entry name" value="(Trans)glycosidases"/>
    <property type="match status" value="1"/>
</dbReference>
<name>A0A9C6WW35_FRAOC</name>
<dbReference type="Proteomes" id="UP000504606">
    <property type="component" value="Unplaced"/>
</dbReference>
<dbReference type="Gene3D" id="3.20.20.80">
    <property type="entry name" value="Glycosidases"/>
    <property type="match status" value="1"/>
</dbReference>
<reference evidence="6" key="1">
    <citation type="submission" date="2025-08" db="UniProtKB">
        <authorList>
            <consortium name="RefSeq"/>
        </authorList>
    </citation>
    <scope>IDENTIFICATION</scope>
    <source>
        <tissue evidence="6">Whole organism</tissue>
    </source>
</reference>
<dbReference type="Pfam" id="PF00232">
    <property type="entry name" value="Glyco_hydro_1"/>
    <property type="match status" value="1"/>
</dbReference>
<evidence type="ECO:0000256" key="2">
    <source>
        <dbReference type="ARBA" id="ARBA00022801"/>
    </source>
</evidence>
<dbReference type="AlphaFoldDB" id="A0A9C6WW35"/>
<keyword evidence="5" id="KW-1185">Reference proteome</keyword>